<dbReference type="PANTHER" id="PTHR22801">
    <property type="entry name" value="LITHOSTATHINE"/>
    <property type="match status" value="1"/>
</dbReference>
<feature type="domain" description="C-type lectin" evidence="2">
    <location>
        <begin position="1"/>
        <end position="70"/>
    </location>
</feature>
<dbReference type="OrthoDB" id="6162262at2759"/>
<reference evidence="3 4" key="1">
    <citation type="submission" date="2019-01" db="EMBL/GenBank/DDBJ databases">
        <title>A draft genome assembly of the solar-powered sea slug Elysia chlorotica.</title>
        <authorList>
            <person name="Cai H."/>
            <person name="Li Q."/>
            <person name="Fang X."/>
            <person name="Li J."/>
            <person name="Curtis N.E."/>
            <person name="Altenburger A."/>
            <person name="Shibata T."/>
            <person name="Feng M."/>
            <person name="Maeda T."/>
            <person name="Schwartz J.A."/>
            <person name="Shigenobu S."/>
            <person name="Lundholm N."/>
            <person name="Nishiyama T."/>
            <person name="Yang H."/>
            <person name="Hasebe M."/>
            <person name="Li S."/>
            <person name="Pierce S.K."/>
            <person name="Wang J."/>
        </authorList>
    </citation>
    <scope>NUCLEOTIDE SEQUENCE [LARGE SCALE GENOMIC DNA]</scope>
    <source>
        <strain evidence="3">EC2010</strain>
        <tissue evidence="3">Whole organism of an adult</tissue>
    </source>
</reference>
<evidence type="ECO:0000259" key="2">
    <source>
        <dbReference type="PROSITE" id="PS50041"/>
    </source>
</evidence>
<dbReference type="PANTHER" id="PTHR22801:SF63">
    <property type="entry name" value="C-TYPE LECTIN DOMAIN-CONTAINING PROTEIN"/>
    <property type="match status" value="1"/>
</dbReference>
<dbReference type="InterPro" id="IPR018378">
    <property type="entry name" value="C-type_lectin_CS"/>
</dbReference>
<name>A0A433U3C1_ELYCH</name>
<dbReference type="SUPFAM" id="SSF56436">
    <property type="entry name" value="C-type lectin-like"/>
    <property type="match status" value="2"/>
</dbReference>
<protein>
    <recommendedName>
        <fullName evidence="2">C-type lectin domain-containing protein</fullName>
    </recommendedName>
</protein>
<sequence>SEAFAMGGNDIELEGQWVYYHSKTPVPSSVTWLPGEPNNSGQNEDCMTFRMSKDGLNDVPCNTPVKFLCEVPLRGYLLELDDDAERDFTLEFAKRIGGATLFAMGGNDIKLEGQWVYTHSKKLVPSSVTWLPGEPNNSGGEDCMAFWIDMNGINDIRCYNNPAKYICEIPLR</sequence>
<dbReference type="Gene3D" id="3.10.100.10">
    <property type="entry name" value="Mannose-Binding Protein A, subunit A"/>
    <property type="match status" value="2"/>
</dbReference>
<dbReference type="PROSITE" id="PS50041">
    <property type="entry name" value="C_TYPE_LECTIN_2"/>
    <property type="match status" value="2"/>
</dbReference>
<evidence type="ECO:0000313" key="4">
    <source>
        <dbReference type="Proteomes" id="UP000271974"/>
    </source>
</evidence>
<dbReference type="InterPro" id="IPR001304">
    <property type="entry name" value="C-type_lectin-like"/>
</dbReference>
<feature type="domain" description="C-type lectin" evidence="2">
    <location>
        <begin position="69"/>
        <end position="158"/>
    </location>
</feature>
<dbReference type="Proteomes" id="UP000271974">
    <property type="component" value="Unassembled WGS sequence"/>
</dbReference>
<dbReference type="InterPro" id="IPR016187">
    <property type="entry name" value="CTDL_fold"/>
</dbReference>
<dbReference type="CDD" id="cd00037">
    <property type="entry name" value="CLECT"/>
    <property type="match status" value="1"/>
</dbReference>
<dbReference type="PROSITE" id="PS00615">
    <property type="entry name" value="C_TYPE_LECTIN_1"/>
    <property type="match status" value="1"/>
</dbReference>
<feature type="non-terminal residue" evidence="3">
    <location>
        <position position="1"/>
    </location>
</feature>
<organism evidence="3 4">
    <name type="scientific">Elysia chlorotica</name>
    <name type="common">Eastern emerald elysia</name>
    <name type="synonym">Sea slug</name>
    <dbReference type="NCBI Taxonomy" id="188477"/>
    <lineage>
        <taxon>Eukaryota</taxon>
        <taxon>Metazoa</taxon>
        <taxon>Spiralia</taxon>
        <taxon>Lophotrochozoa</taxon>
        <taxon>Mollusca</taxon>
        <taxon>Gastropoda</taxon>
        <taxon>Heterobranchia</taxon>
        <taxon>Euthyneura</taxon>
        <taxon>Panpulmonata</taxon>
        <taxon>Sacoglossa</taxon>
        <taxon>Placobranchoidea</taxon>
        <taxon>Plakobranchidae</taxon>
        <taxon>Elysia</taxon>
    </lineage>
</organism>
<dbReference type="EMBL" id="RQTK01000088">
    <property type="protein sequence ID" value="RUS88258.1"/>
    <property type="molecule type" value="Genomic_DNA"/>
</dbReference>
<feature type="non-terminal residue" evidence="3">
    <location>
        <position position="172"/>
    </location>
</feature>
<dbReference type="Pfam" id="PF00059">
    <property type="entry name" value="Lectin_C"/>
    <property type="match status" value="2"/>
</dbReference>
<keyword evidence="4" id="KW-1185">Reference proteome</keyword>
<gene>
    <name evidence="3" type="ORF">EGW08_003960</name>
</gene>
<dbReference type="AlphaFoldDB" id="A0A433U3C1"/>
<dbReference type="InterPro" id="IPR016186">
    <property type="entry name" value="C-type_lectin-like/link_sf"/>
</dbReference>
<proteinExistence type="predicted"/>
<accession>A0A433U3C1</accession>
<keyword evidence="1" id="KW-1015">Disulfide bond</keyword>
<dbReference type="InterPro" id="IPR050801">
    <property type="entry name" value="Ca-Dep_Lectins_ImmuneDev"/>
</dbReference>
<evidence type="ECO:0000313" key="3">
    <source>
        <dbReference type="EMBL" id="RUS88258.1"/>
    </source>
</evidence>
<comment type="caution">
    <text evidence="3">The sequence shown here is derived from an EMBL/GenBank/DDBJ whole genome shotgun (WGS) entry which is preliminary data.</text>
</comment>
<evidence type="ECO:0000256" key="1">
    <source>
        <dbReference type="ARBA" id="ARBA00023157"/>
    </source>
</evidence>